<feature type="domain" description="SET" evidence="8">
    <location>
        <begin position="211"/>
        <end position="326"/>
    </location>
</feature>
<feature type="domain" description="Post-SET" evidence="9">
    <location>
        <begin position="335"/>
        <end position="351"/>
    </location>
</feature>
<dbReference type="InterPro" id="IPR050777">
    <property type="entry name" value="SET2_Histone-Lys_MeTrsfase"/>
</dbReference>
<dbReference type="GO" id="GO:0005634">
    <property type="term" value="C:nucleus"/>
    <property type="evidence" value="ECO:0007669"/>
    <property type="project" value="UniProtKB-SubCell"/>
</dbReference>
<evidence type="ECO:0000256" key="6">
    <source>
        <dbReference type="ARBA" id="ARBA00022691"/>
    </source>
</evidence>
<evidence type="ECO:0000256" key="4">
    <source>
        <dbReference type="ARBA" id="ARBA00022603"/>
    </source>
</evidence>
<sequence>MQMCVRCCTAHHHSCLHRTSGAGEVELQMTHCSMLCRRCAHNTPKGLNAPDPWLPPAAQALVAAQAAAADSEVAAPLLTLAPNDVRDTLHALAGLRTAKLPRRGLGLPAGAEERPFELPADVLHELRSHQITPRGGFGPPAYKEIRRSVYAHGRPREMLPATDVGPCLCSLATGGCDHRCQNRASQQECDAATCPCGKLCANRELSTQEAPPVALFLTETKGWGVKATRSISQGELVIEYVGEVIDEGTWEERKRSLSRYQHMYFMALNPYEIVDASRKGNVARFINHSCSPNLQVEKWYVQRVPRLGLFARMEIAEGEELSYNYSVKWSGDPKVAQRCHCGAPNCTGFLGRPPRN</sequence>
<dbReference type="KEGG" id="ehx:EMIHUDRAFT_425757"/>
<dbReference type="SUPFAM" id="SSF82199">
    <property type="entry name" value="SET domain"/>
    <property type="match status" value="1"/>
</dbReference>
<dbReference type="Pfam" id="PF17907">
    <property type="entry name" value="AWS"/>
    <property type="match status" value="1"/>
</dbReference>
<organism evidence="11 12">
    <name type="scientific">Emiliania huxleyi (strain CCMP1516)</name>
    <dbReference type="NCBI Taxonomy" id="280463"/>
    <lineage>
        <taxon>Eukaryota</taxon>
        <taxon>Haptista</taxon>
        <taxon>Haptophyta</taxon>
        <taxon>Prymnesiophyceae</taxon>
        <taxon>Isochrysidales</taxon>
        <taxon>Noelaerhabdaceae</taxon>
        <taxon>Emiliania</taxon>
    </lineage>
</organism>
<dbReference type="InterPro" id="IPR046341">
    <property type="entry name" value="SET_dom_sf"/>
</dbReference>
<keyword evidence="3" id="KW-0158">Chromosome</keyword>
<evidence type="ECO:0000256" key="5">
    <source>
        <dbReference type="ARBA" id="ARBA00022679"/>
    </source>
</evidence>
<dbReference type="PROSITE" id="PS50868">
    <property type="entry name" value="POST_SET"/>
    <property type="match status" value="1"/>
</dbReference>
<evidence type="ECO:0000313" key="11">
    <source>
        <dbReference type="EnsemblProtists" id="EOD41735"/>
    </source>
</evidence>
<dbReference type="InterPro" id="IPR003616">
    <property type="entry name" value="Post-SET_dom"/>
</dbReference>
<reference evidence="11" key="2">
    <citation type="submission" date="2024-10" db="UniProtKB">
        <authorList>
            <consortium name="EnsemblProtists"/>
        </authorList>
    </citation>
    <scope>IDENTIFICATION</scope>
</reference>
<dbReference type="Pfam" id="PF00856">
    <property type="entry name" value="SET"/>
    <property type="match status" value="1"/>
</dbReference>
<keyword evidence="4" id="KW-0489">Methyltransferase</keyword>
<evidence type="ECO:0000256" key="3">
    <source>
        <dbReference type="ARBA" id="ARBA00022454"/>
    </source>
</evidence>
<keyword evidence="7" id="KW-0539">Nucleus</keyword>
<dbReference type="SMART" id="SM00317">
    <property type="entry name" value="SET"/>
    <property type="match status" value="1"/>
</dbReference>
<dbReference type="AlphaFoldDB" id="A0A0D3L150"/>
<dbReference type="PROSITE" id="PS50280">
    <property type="entry name" value="SET"/>
    <property type="match status" value="1"/>
</dbReference>
<reference evidence="12" key="1">
    <citation type="journal article" date="2013" name="Nature">
        <title>Pan genome of the phytoplankton Emiliania underpins its global distribution.</title>
        <authorList>
            <person name="Read B.A."/>
            <person name="Kegel J."/>
            <person name="Klute M.J."/>
            <person name="Kuo A."/>
            <person name="Lefebvre S.C."/>
            <person name="Maumus F."/>
            <person name="Mayer C."/>
            <person name="Miller J."/>
            <person name="Monier A."/>
            <person name="Salamov A."/>
            <person name="Young J."/>
            <person name="Aguilar M."/>
            <person name="Claverie J.M."/>
            <person name="Frickenhaus S."/>
            <person name="Gonzalez K."/>
            <person name="Herman E.K."/>
            <person name="Lin Y.C."/>
            <person name="Napier J."/>
            <person name="Ogata H."/>
            <person name="Sarno A.F."/>
            <person name="Shmutz J."/>
            <person name="Schroeder D."/>
            <person name="de Vargas C."/>
            <person name="Verret F."/>
            <person name="von Dassow P."/>
            <person name="Valentin K."/>
            <person name="Van de Peer Y."/>
            <person name="Wheeler G."/>
            <person name="Dacks J.B."/>
            <person name="Delwiche C.F."/>
            <person name="Dyhrman S.T."/>
            <person name="Glockner G."/>
            <person name="John U."/>
            <person name="Richards T."/>
            <person name="Worden A.Z."/>
            <person name="Zhang X."/>
            <person name="Grigoriev I.V."/>
            <person name="Allen A.E."/>
            <person name="Bidle K."/>
            <person name="Borodovsky M."/>
            <person name="Bowler C."/>
            <person name="Brownlee C."/>
            <person name="Cock J.M."/>
            <person name="Elias M."/>
            <person name="Gladyshev V.N."/>
            <person name="Groth M."/>
            <person name="Guda C."/>
            <person name="Hadaegh A."/>
            <person name="Iglesias-Rodriguez M.D."/>
            <person name="Jenkins J."/>
            <person name="Jones B.M."/>
            <person name="Lawson T."/>
            <person name="Leese F."/>
            <person name="Lindquist E."/>
            <person name="Lobanov A."/>
            <person name="Lomsadze A."/>
            <person name="Malik S.B."/>
            <person name="Marsh M.E."/>
            <person name="Mackinder L."/>
            <person name="Mock T."/>
            <person name="Mueller-Roeber B."/>
            <person name="Pagarete A."/>
            <person name="Parker M."/>
            <person name="Probert I."/>
            <person name="Quesneville H."/>
            <person name="Raines C."/>
            <person name="Rensing S.A."/>
            <person name="Riano-Pachon D.M."/>
            <person name="Richier S."/>
            <person name="Rokitta S."/>
            <person name="Shiraiwa Y."/>
            <person name="Soanes D.M."/>
            <person name="van der Giezen M."/>
            <person name="Wahlund T.M."/>
            <person name="Williams B."/>
            <person name="Wilson W."/>
            <person name="Wolfe G."/>
            <person name="Wurch L.L."/>
        </authorList>
    </citation>
    <scope>NUCLEOTIDE SEQUENCE</scope>
</reference>
<keyword evidence="6" id="KW-0949">S-adenosyl-L-methionine</keyword>
<proteinExistence type="predicted"/>
<evidence type="ECO:0000256" key="1">
    <source>
        <dbReference type="ARBA" id="ARBA00004123"/>
    </source>
</evidence>
<evidence type="ECO:0000259" key="8">
    <source>
        <dbReference type="PROSITE" id="PS50280"/>
    </source>
</evidence>
<evidence type="ECO:0008006" key="13">
    <source>
        <dbReference type="Google" id="ProtNLM"/>
    </source>
</evidence>
<evidence type="ECO:0000313" key="12">
    <source>
        <dbReference type="Proteomes" id="UP000013827"/>
    </source>
</evidence>
<keyword evidence="5" id="KW-0808">Transferase</keyword>
<dbReference type="RefSeq" id="XP_005794164.1">
    <property type="nucleotide sequence ID" value="XM_005794107.1"/>
</dbReference>
<dbReference type="STRING" id="2903.R1FRH3"/>
<dbReference type="GO" id="GO:0005694">
    <property type="term" value="C:chromosome"/>
    <property type="evidence" value="ECO:0007669"/>
    <property type="project" value="UniProtKB-SubCell"/>
</dbReference>
<dbReference type="GO" id="GO:0032259">
    <property type="term" value="P:methylation"/>
    <property type="evidence" value="ECO:0007669"/>
    <property type="project" value="UniProtKB-KW"/>
</dbReference>
<dbReference type="SMART" id="SM00508">
    <property type="entry name" value="PostSET"/>
    <property type="match status" value="1"/>
</dbReference>
<dbReference type="GeneID" id="17287005"/>
<keyword evidence="12" id="KW-1185">Reference proteome</keyword>
<evidence type="ECO:0000256" key="2">
    <source>
        <dbReference type="ARBA" id="ARBA00004286"/>
    </source>
</evidence>
<dbReference type="EnsemblProtists" id="EOD41735">
    <property type="protein sequence ID" value="EOD41735"/>
    <property type="gene ID" value="EMIHUDRAFT_425757"/>
</dbReference>
<evidence type="ECO:0000259" key="9">
    <source>
        <dbReference type="PROSITE" id="PS50868"/>
    </source>
</evidence>
<dbReference type="InterPro" id="IPR001214">
    <property type="entry name" value="SET_dom"/>
</dbReference>
<dbReference type="eggNOG" id="KOG1081">
    <property type="taxonomic scope" value="Eukaryota"/>
</dbReference>
<dbReference type="Gene3D" id="2.170.270.10">
    <property type="entry name" value="SET domain"/>
    <property type="match status" value="1"/>
</dbReference>
<dbReference type="InterPro" id="IPR006560">
    <property type="entry name" value="AWS_dom"/>
</dbReference>
<comment type="subcellular location">
    <subcellularLocation>
        <location evidence="2">Chromosome</location>
    </subcellularLocation>
    <subcellularLocation>
        <location evidence="1">Nucleus</location>
    </subcellularLocation>
</comment>
<dbReference type="Proteomes" id="UP000013827">
    <property type="component" value="Unassembled WGS sequence"/>
</dbReference>
<dbReference type="PROSITE" id="PS51215">
    <property type="entry name" value="AWS"/>
    <property type="match status" value="1"/>
</dbReference>
<dbReference type="PaxDb" id="2903-EOD41735"/>
<dbReference type="PANTHER" id="PTHR22884">
    <property type="entry name" value="SET DOMAIN PROTEINS"/>
    <property type="match status" value="1"/>
</dbReference>
<dbReference type="GO" id="GO:0042054">
    <property type="term" value="F:histone methyltransferase activity"/>
    <property type="evidence" value="ECO:0007669"/>
    <property type="project" value="InterPro"/>
</dbReference>
<evidence type="ECO:0000256" key="7">
    <source>
        <dbReference type="ARBA" id="ARBA00023242"/>
    </source>
</evidence>
<accession>A0A0D3L150</accession>
<feature type="domain" description="AWS" evidence="10">
    <location>
        <begin position="162"/>
        <end position="209"/>
    </location>
</feature>
<evidence type="ECO:0000259" key="10">
    <source>
        <dbReference type="PROSITE" id="PS51215"/>
    </source>
</evidence>
<protein>
    <recommendedName>
        <fullName evidence="13">Histone-lysine N-methyltransferase</fullName>
    </recommendedName>
</protein>
<name>A0A0D3L150_EMIH1</name>
<dbReference type="HOGENOM" id="CLU_779446_0_0_1"/>